<dbReference type="PANTHER" id="PTHR20992">
    <property type="entry name" value="AT15442P-RELATED"/>
    <property type="match status" value="1"/>
</dbReference>
<dbReference type="InterPro" id="IPR005240">
    <property type="entry name" value="DUF389"/>
</dbReference>
<name>A0A1G5YI54_9BACT</name>
<evidence type="ECO:0000313" key="3">
    <source>
        <dbReference type="Proteomes" id="UP000198756"/>
    </source>
</evidence>
<dbReference type="PANTHER" id="PTHR20992:SF9">
    <property type="entry name" value="AT15442P-RELATED"/>
    <property type="match status" value="1"/>
</dbReference>
<dbReference type="STRING" id="279824.SAMN03080617_02536"/>
<accession>A0A1G5YI54</accession>
<keyword evidence="3" id="KW-1185">Reference proteome</keyword>
<feature type="transmembrane region" description="Helical" evidence="1">
    <location>
        <begin position="16"/>
        <end position="41"/>
    </location>
</feature>
<keyword evidence="1" id="KW-0472">Membrane</keyword>
<feature type="transmembrane region" description="Helical" evidence="1">
    <location>
        <begin position="62"/>
        <end position="83"/>
    </location>
</feature>
<dbReference type="AlphaFoldDB" id="A0A1G5YI54"/>
<keyword evidence="1" id="KW-1133">Transmembrane helix</keyword>
<protein>
    <recommendedName>
        <fullName evidence="4">TIGR00341 family protein</fullName>
    </recommendedName>
</protein>
<dbReference type="EMBL" id="FMXE01000017">
    <property type="protein sequence ID" value="SDA82006.1"/>
    <property type="molecule type" value="Genomic_DNA"/>
</dbReference>
<evidence type="ECO:0000313" key="2">
    <source>
        <dbReference type="EMBL" id="SDA82006.1"/>
    </source>
</evidence>
<dbReference type="Pfam" id="PF04087">
    <property type="entry name" value="DUF389"/>
    <property type="match status" value="1"/>
</dbReference>
<evidence type="ECO:0008006" key="4">
    <source>
        <dbReference type="Google" id="ProtNLM"/>
    </source>
</evidence>
<gene>
    <name evidence="2" type="ORF">SAMN03080617_02536</name>
</gene>
<proteinExistence type="predicted"/>
<reference evidence="3" key="1">
    <citation type="submission" date="2016-10" db="EMBL/GenBank/DDBJ databases">
        <authorList>
            <person name="Varghese N."/>
            <person name="Submissions S."/>
        </authorList>
    </citation>
    <scope>NUCLEOTIDE SEQUENCE [LARGE SCALE GENOMIC DNA]</scope>
    <source>
        <strain evidence="3">DSM 22703</strain>
    </source>
</reference>
<dbReference type="Proteomes" id="UP000198756">
    <property type="component" value="Unassembled WGS sequence"/>
</dbReference>
<keyword evidence="1" id="KW-0812">Transmembrane</keyword>
<organism evidence="2 3">
    <name type="scientific">Algoriphagus alkaliphilus</name>
    <dbReference type="NCBI Taxonomy" id="279824"/>
    <lineage>
        <taxon>Bacteria</taxon>
        <taxon>Pseudomonadati</taxon>
        <taxon>Bacteroidota</taxon>
        <taxon>Cytophagia</taxon>
        <taxon>Cytophagales</taxon>
        <taxon>Cyclobacteriaceae</taxon>
        <taxon>Algoriphagus</taxon>
    </lineage>
</organism>
<sequence>MPPLCTAGYGLASGNLLYFFGAFYLIFINSVFISLSTYLIVRFMGYPKKHFLDATQEKRVQTYITIFTTLNLIPSVYLAYGIVKKTIWNEQARQFVAIEMQFPRIQVLNTSYEYTNTSRMIKISLIGDLVSEEEIEVLKNKITAMGLNETELVINQSGSKDTDINVLRNDILKDLYERNEGLIIDKDRKIALLERELSEDAQIRPLSREVANEAVIHHPNLKKFSLGRSIFTDLEKNKTDTLISAYASFQPKPQGAEIKKLQDWLKIRTKSDTVALIID</sequence>
<evidence type="ECO:0000256" key="1">
    <source>
        <dbReference type="SAM" id="Phobius"/>
    </source>
</evidence>